<evidence type="ECO:0000313" key="2">
    <source>
        <dbReference type="EMBL" id="GEP97245.1"/>
    </source>
</evidence>
<dbReference type="Proteomes" id="UP000321436">
    <property type="component" value="Unassembled WGS sequence"/>
</dbReference>
<dbReference type="InterPro" id="IPR009325">
    <property type="entry name" value="DUF983"/>
</dbReference>
<dbReference type="AlphaFoldDB" id="A0A512RNG7"/>
<dbReference type="OrthoDB" id="9790326at2"/>
<protein>
    <recommendedName>
        <fullName evidence="4">DUF983 domain-containing protein</fullName>
    </recommendedName>
</protein>
<keyword evidence="1" id="KW-0812">Transmembrane</keyword>
<dbReference type="Pfam" id="PF06170">
    <property type="entry name" value="DUF983"/>
    <property type="match status" value="1"/>
</dbReference>
<name>A0A512RNG7_9BACT</name>
<evidence type="ECO:0000313" key="3">
    <source>
        <dbReference type="Proteomes" id="UP000321436"/>
    </source>
</evidence>
<evidence type="ECO:0008006" key="4">
    <source>
        <dbReference type="Google" id="ProtNLM"/>
    </source>
</evidence>
<dbReference type="RefSeq" id="WP_146864630.1">
    <property type="nucleotide sequence ID" value="NZ_BKAU01000004.1"/>
</dbReference>
<organism evidence="2 3">
    <name type="scientific">Chitinophaga cymbidii</name>
    <dbReference type="NCBI Taxonomy" id="1096750"/>
    <lineage>
        <taxon>Bacteria</taxon>
        <taxon>Pseudomonadati</taxon>
        <taxon>Bacteroidota</taxon>
        <taxon>Chitinophagia</taxon>
        <taxon>Chitinophagales</taxon>
        <taxon>Chitinophagaceae</taxon>
        <taxon>Chitinophaga</taxon>
    </lineage>
</organism>
<feature type="transmembrane region" description="Helical" evidence="1">
    <location>
        <begin position="67"/>
        <end position="90"/>
    </location>
</feature>
<dbReference type="EMBL" id="BKAU01000004">
    <property type="protein sequence ID" value="GEP97245.1"/>
    <property type="molecule type" value="Genomic_DNA"/>
</dbReference>
<gene>
    <name evidence="2" type="ORF">CCY01nite_35050</name>
</gene>
<keyword evidence="3" id="KW-1185">Reference proteome</keyword>
<sequence>MCAHQDDHKPNLLLSVLQNRCPRCRRGRLFEESNPYRLRSFMKMNVQCPVCGQPTEPETGFYFGTGYVSYALSIALSVATFVAWWVLIGFSLDDSRLFWWLGLNGILLVLMQPLLMRVSRSIWLAFFVYYDKNWRRFRISQ</sequence>
<keyword evidence="1" id="KW-1133">Transmembrane helix</keyword>
<comment type="caution">
    <text evidence="2">The sequence shown here is derived from an EMBL/GenBank/DDBJ whole genome shotgun (WGS) entry which is preliminary data.</text>
</comment>
<proteinExistence type="predicted"/>
<accession>A0A512RNG7</accession>
<reference evidence="2 3" key="1">
    <citation type="submission" date="2019-07" db="EMBL/GenBank/DDBJ databases">
        <title>Whole genome shotgun sequence of Chitinophaga cymbidii NBRC 109752.</title>
        <authorList>
            <person name="Hosoyama A."/>
            <person name="Uohara A."/>
            <person name="Ohji S."/>
            <person name="Ichikawa N."/>
        </authorList>
    </citation>
    <scope>NUCLEOTIDE SEQUENCE [LARGE SCALE GENOMIC DNA]</scope>
    <source>
        <strain evidence="2 3">NBRC 109752</strain>
    </source>
</reference>
<keyword evidence="1" id="KW-0472">Membrane</keyword>
<evidence type="ECO:0000256" key="1">
    <source>
        <dbReference type="SAM" id="Phobius"/>
    </source>
</evidence>